<dbReference type="GO" id="GO:0030246">
    <property type="term" value="F:carbohydrate binding"/>
    <property type="evidence" value="ECO:0007669"/>
    <property type="project" value="InterPro"/>
</dbReference>
<keyword evidence="2" id="KW-0805">Transcription regulation</keyword>
<gene>
    <name evidence="6" type="ORF">MESINF_0500</name>
</gene>
<accession>A0A7Z7LDN5</accession>
<keyword evidence="3" id="KW-0238">DNA-binding</keyword>
<evidence type="ECO:0000256" key="3">
    <source>
        <dbReference type="ARBA" id="ARBA00023125"/>
    </source>
</evidence>
<evidence type="ECO:0000259" key="5">
    <source>
        <dbReference type="PROSITE" id="PS50943"/>
    </source>
</evidence>
<proteinExistence type="inferred from homology"/>
<dbReference type="Pfam" id="PF13412">
    <property type="entry name" value="HTH_24"/>
    <property type="match status" value="1"/>
</dbReference>
<evidence type="ECO:0000256" key="4">
    <source>
        <dbReference type="ARBA" id="ARBA00023163"/>
    </source>
</evidence>
<comment type="similarity">
    <text evidence="1">Belongs to the SorC transcriptional regulatory family.</text>
</comment>
<dbReference type="InterPro" id="IPR051054">
    <property type="entry name" value="SorC_transcr_regulators"/>
</dbReference>
<dbReference type="KEGG" id="minf:MESINF_0500"/>
<organism evidence="6 7">
    <name type="scientific">Mesotoga infera</name>
    <dbReference type="NCBI Taxonomy" id="1236046"/>
    <lineage>
        <taxon>Bacteria</taxon>
        <taxon>Thermotogati</taxon>
        <taxon>Thermotogota</taxon>
        <taxon>Thermotogae</taxon>
        <taxon>Kosmotogales</taxon>
        <taxon>Kosmotogaceae</taxon>
        <taxon>Mesotoga</taxon>
    </lineage>
</organism>
<name>A0A7Z7LDN5_9BACT</name>
<dbReference type="InterPro" id="IPR037171">
    <property type="entry name" value="NagB/RpiA_transferase-like"/>
</dbReference>
<evidence type="ECO:0000313" key="6">
    <source>
        <dbReference type="EMBL" id="SSC11949.1"/>
    </source>
</evidence>
<keyword evidence="7" id="KW-1185">Reference proteome</keyword>
<dbReference type="GO" id="GO:0003677">
    <property type="term" value="F:DNA binding"/>
    <property type="evidence" value="ECO:0007669"/>
    <property type="project" value="UniProtKB-KW"/>
</dbReference>
<dbReference type="PROSITE" id="PS50943">
    <property type="entry name" value="HTH_CROC1"/>
    <property type="match status" value="1"/>
</dbReference>
<dbReference type="Gene3D" id="1.10.10.60">
    <property type="entry name" value="Homeodomain-like"/>
    <property type="match status" value="1"/>
</dbReference>
<protein>
    <submittedName>
        <fullName evidence="6">Transcriptional regulator, DeoR family</fullName>
    </submittedName>
</protein>
<sequence>MKTIPKSIDDLLMYRIASMYYKDDLSQAQIARRIGLSRPQISRYLKRARETGMVEININDPYAEESEEISKRIKSLLGLKDAVVTPLERSKNDDEEKIFDSIAAKARSYLPQIISRSKTVGVGWGRTLYRTIIAMDHFSRESDIVFVPLTGAIGQTVPFYQVNSMVDRLAEKFGAGRVFLNIPAFANAGELYRSAILSCPSDSVGDYWSKLDLAIIGLGGPKGTLSAEIEPSIVARLREQGAVGDILGQFFKSDGEICVSGMEDNLAGIPIGRLREVENVVCLSGGIEKVEGIIAAARARYFNILITDEKTAGCILKTLEDDR</sequence>
<dbReference type="Gene3D" id="3.40.50.1360">
    <property type="match status" value="1"/>
</dbReference>
<dbReference type="Proteomes" id="UP000250796">
    <property type="component" value="Chromosome MESINF"/>
</dbReference>
<dbReference type="InterPro" id="IPR001387">
    <property type="entry name" value="Cro/C1-type_HTH"/>
</dbReference>
<evidence type="ECO:0000256" key="2">
    <source>
        <dbReference type="ARBA" id="ARBA00023015"/>
    </source>
</evidence>
<dbReference type="SUPFAM" id="SSF46689">
    <property type="entry name" value="Homeodomain-like"/>
    <property type="match status" value="1"/>
</dbReference>
<dbReference type="RefSeq" id="WP_169698371.1">
    <property type="nucleotide sequence ID" value="NZ_LS974202.1"/>
</dbReference>
<dbReference type="PANTHER" id="PTHR34294:SF1">
    <property type="entry name" value="TRANSCRIPTIONAL REGULATOR LSRR"/>
    <property type="match status" value="1"/>
</dbReference>
<dbReference type="PANTHER" id="PTHR34294">
    <property type="entry name" value="TRANSCRIPTIONAL REGULATOR-RELATED"/>
    <property type="match status" value="1"/>
</dbReference>
<feature type="domain" description="HTH cro/C1-type" evidence="5">
    <location>
        <begin position="25"/>
        <end position="44"/>
    </location>
</feature>
<dbReference type="Pfam" id="PF04198">
    <property type="entry name" value="Sugar-bind"/>
    <property type="match status" value="1"/>
</dbReference>
<evidence type="ECO:0000313" key="7">
    <source>
        <dbReference type="Proteomes" id="UP000250796"/>
    </source>
</evidence>
<dbReference type="SUPFAM" id="SSF100950">
    <property type="entry name" value="NagB/RpiA/CoA transferase-like"/>
    <property type="match status" value="1"/>
</dbReference>
<keyword evidence="4" id="KW-0804">Transcription</keyword>
<dbReference type="AlphaFoldDB" id="A0A7Z7LDN5"/>
<evidence type="ECO:0000256" key="1">
    <source>
        <dbReference type="ARBA" id="ARBA00010466"/>
    </source>
</evidence>
<reference evidence="6 7" key="1">
    <citation type="submission" date="2017-01" db="EMBL/GenBank/DDBJ databases">
        <authorList>
            <person name="Erauso G."/>
        </authorList>
    </citation>
    <scope>NUCLEOTIDE SEQUENCE [LARGE SCALE GENOMIC DNA]</scope>
    <source>
        <strain evidence="6">MESINF1</strain>
    </source>
</reference>
<dbReference type="EMBL" id="LS974202">
    <property type="protein sequence ID" value="SSC11949.1"/>
    <property type="molecule type" value="Genomic_DNA"/>
</dbReference>
<dbReference type="InterPro" id="IPR007324">
    <property type="entry name" value="Sugar-bd_dom_put"/>
</dbReference>
<dbReference type="InterPro" id="IPR009057">
    <property type="entry name" value="Homeodomain-like_sf"/>
</dbReference>